<comment type="function">
    <text evidence="8">Involved in nucleotide metabolism via production of dUMP, the immediate precursor of thymidine nucleotides, and decreases the intracellular concentration of dUTP so that uracil cannot be incorporated into DNA.</text>
</comment>
<dbReference type="NCBIfam" id="NF001862">
    <property type="entry name" value="PRK00601.1"/>
    <property type="match status" value="1"/>
</dbReference>
<dbReference type="AlphaFoldDB" id="W7TKM8"/>
<dbReference type="FunFam" id="2.70.40.10:FF:000004">
    <property type="entry name" value="Deoxyuridine triphosphatase"/>
    <property type="match status" value="1"/>
</dbReference>
<dbReference type="EC" id="3.6.1.23" evidence="8"/>
<dbReference type="Pfam" id="PF00692">
    <property type="entry name" value="dUTPase"/>
    <property type="match status" value="1"/>
</dbReference>
<dbReference type="GO" id="GO:0046081">
    <property type="term" value="P:dUTP catabolic process"/>
    <property type="evidence" value="ECO:0007669"/>
    <property type="project" value="UniProtKB-UniRule"/>
</dbReference>
<proteinExistence type="inferred from homology"/>
<protein>
    <recommendedName>
        <fullName evidence="8">Deoxyuridine 5'-triphosphate nucleotidohydrolase</fullName>
        <shortName evidence="8">dUTPase</shortName>
        <ecNumber evidence="8">3.6.1.23</ecNumber>
    </recommendedName>
    <alternativeName>
        <fullName evidence="8">dUTP pyrophosphatase</fullName>
    </alternativeName>
</protein>
<evidence type="ECO:0000256" key="8">
    <source>
        <dbReference type="RuleBase" id="RU367024"/>
    </source>
</evidence>
<evidence type="ECO:0000256" key="3">
    <source>
        <dbReference type="ARBA" id="ARBA00006581"/>
    </source>
</evidence>
<dbReference type="InterPro" id="IPR033704">
    <property type="entry name" value="dUTPase_trimeric"/>
</dbReference>
<feature type="region of interest" description="Disordered" evidence="9">
    <location>
        <begin position="216"/>
        <end position="250"/>
    </location>
</feature>
<dbReference type="Proteomes" id="UP000019335">
    <property type="component" value="Unassembled WGS sequence"/>
</dbReference>
<dbReference type="EMBL" id="AZIL01002518">
    <property type="protein sequence ID" value="EWM21304.1"/>
    <property type="molecule type" value="Genomic_DNA"/>
</dbReference>
<gene>
    <name evidence="11" type="ORF">Naga_100350g4</name>
</gene>
<dbReference type="InterPro" id="IPR036157">
    <property type="entry name" value="dUTPase-like_sf"/>
</dbReference>
<dbReference type="PANTHER" id="PTHR11241">
    <property type="entry name" value="DEOXYURIDINE 5'-TRIPHOSPHATE NUCLEOTIDOHYDROLASE"/>
    <property type="match status" value="1"/>
</dbReference>
<evidence type="ECO:0000313" key="11">
    <source>
        <dbReference type="EMBL" id="EWM21304.1"/>
    </source>
</evidence>
<evidence type="ECO:0000259" key="10">
    <source>
        <dbReference type="Pfam" id="PF00692"/>
    </source>
</evidence>
<evidence type="ECO:0000256" key="4">
    <source>
        <dbReference type="ARBA" id="ARBA00022801"/>
    </source>
</evidence>
<dbReference type="OrthoDB" id="10261072at2759"/>
<comment type="cofactor">
    <cofactor evidence="1 8">
        <name>Mg(2+)</name>
        <dbReference type="ChEBI" id="CHEBI:18420"/>
    </cofactor>
</comment>
<feature type="domain" description="dUTPase-like" evidence="10">
    <location>
        <begin position="101"/>
        <end position="231"/>
    </location>
</feature>
<evidence type="ECO:0000256" key="6">
    <source>
        <dbReference type="ARBA" id="ARBA00023080"/>
    </source>
</evidence>
<evidence type="ECO:0000256" key="1">
    <source>
        <dbReference type="ARBA" id="ARBA00001946"/>
    </source>
</evidence>
<evidence type="ECO:0000256" key="9">
    <source>
        <dbReference type="SAM" id="MobiDB-lite"/>
    </source>
</evidence>
<dbReference type="CDD" id="cd07557">
    <property type="entry name" value="trimeric_dUTPase"/>
    <property type="match status" value="1"/>
</dbReference>
<dbReference type="NCBIfam" id="TIGR00576">
    <property type="entry name" value="dut"/>
    <property type="match status" value="1"/>
</dbReference>
<evidence type="ECO:0000313" key="12">
    <source>
        <dbReference type="Proteomes" id="UP000019335"/>
    </source>
</evidence>
<accession>W7TKM8</accession>
<comment type="pathway">
    <text evidence="2 8">Pyrimidine metabolism; dUMP biosynthesis; dUMP from dCTP (dUTP route): step 2/2.</text>
</comment>
<name>W7TKM8_9STRA</name>
<evidence type="ECO:0000256" key="7">
    <source>
        <dbReference type="ARBA" id="ARBA00047686"/>
    </source>
</evidence>
<organism evidence="11 12">
    <name type="scientific">Nannochloropsis gaditana</name>
    <dbReference type="NCBI Taxonomy" id="72520"/>
    <lineage>
        <taxon>Eukaryota</taxon>
        <taxon>Sar</taxon>
        <taxon>Stramenopiles</taxon>
        <taxon>Ochrophyta</taxon>
        <taxon>Eustigmatophyceae</taxon>
        <taxon>Eustigmatales</taxon>
        <taxon>Monodopsidaceae</taxon>
        <taxon>Nannochloropsis</taxon>
    </lineage>
</organism>
<feature type="compositionally biased region" description="Basic and acidic residues" evidence="9">
    <location>
        <begin position="239"/>
        <end position="250"/>
    </location>
</feature>
<dbReference type="InterPro" id="IPR008181">
    <property type="entry name" value="dUTPase"/>
</dbReference>
<dbReference type="PANTHER" id="PTHR11241:SF0">
    <property type="entry name" value="DEOXYURIDINE 5'-TRIPHOSPHATE NUCLEOTIDOHYDROLASE"/>
    <property type="match status" value="1"/>
</dbReference>
<keyword evidence="5 8" id="KW-0460">Magnesium</keyword>
<dbReference type="GO" id="GO:0004170">
    <property type="term" value="F:dUTP diphosphatase activity"/>
    <property type="evidence" value="ECO:0007669"/>
    <property type="project" value="UniProtKB-UniRule"/>
</dbReference>
<keyword evidence="8" id="KW-0479">Metal-binding</keyword>
<dbReference type="Gene3D" id="2.70.40.10">
    <property type="match status" value="1"/>
</dbReference>
<dbReference type="InterPro" id="IPR029054">
    <property type="entry name" value="dUTPase-like"/>
</dbReference>
<reference evidence="11 12" key="1">
    <citation type="journal article" date="2014" name="Mol. Plant">
        <title>Chromosome Scale Genome Assembly and Transcriptome Profiling of Nannochloropsis gaditana in Nitrogen Depletion.</title>
        <authorList>
            <person name="Corteggiani Carpinelli E."/>
            <person name="Telatin A."/>
            <person name="Vitulo N."/>
            <person name="Forcato C."/>
            <person name="D'Angelo M."/>
            <person name="Schiavon R."/>
            <person name="Vezzi A."/>
            <person name="Giacometti G.M."/>
            <person name="Morosinotto T."/>
            <person name="Valle G."/>
        </authorList>
    </citation>
    <scope>NUCLEOTIDE SEQUENCE [LARGE SCALE GENOMIC DNA]</scope>
    <source>
        <strain evidence="11 12">B-31</strain>
    </source>
</reference>
<comment type="caution">
    <text evidence="11">The sequence shown here is derived from an EMBL/GenBank/DDBJ whole genome shotgun (WGS) entry which is preliminary data.</text>
</comment>
<keyword evidence="6 8" id="KW-0546">Nucleotide metabolism</keyword>
<dbReference type="SUPFAM" id="SSF51283">
    <property type="entry name" value="dUTPase-like"/>
    <property type="match status" value="1"/>
</dbReference>
<comment type="similarity">
    <text evidence="3 8">Belongs to the dUTPase family.</text>
</comment>
<keyword evidence="12" id="KW-1185">Reference proteome</keyword>
<keyword evidence="4 8" id="KW-0378">Hydrolase</keyword>
<evidence type="ECO:0000256" key="5">
    <source>
        <dbReference type="ARBA" id="ARBA00022842"/>
    </source>
</evidence>
<dbReference type="GO" id="GO:0000287">
    <property type="term" value="F:magnesium ion binding"/>
    <property type="evidence" value="ECO:0007669"/>
    <property type="project" value="UniProtKB-UniRule"/>
</dbReference>
<dbReference type="UniPathway" id="UPA00610">
    <property type="reaction ID" value="UER00666"/>
</dbReference>
<sequence>MPVGIFWSSSLSTAVCKKAVTALSFRSSPSVPCASCFSVLAFPTAFRAPRLQHLFLPTLLFTIRFSVPTNPIFPPSFRSLCAMSLPRMSETLQVKRLSQHAVLPVRGSEWAAGYDLASAEDTVVPAKGKALVKTDLSIAIPPNTYARIAPRSGLAWKKHIDVGAGVVDYDYRGPVGVVLFNHGTEDFGVSRGDRVAQLILERISMAAVVEVEEGGELPETKRGQGGFGSTGVRHQGQLAEREEGGNGEGKRMRVVEGATSVPTGAQLLLMLKEVADSGEDKDWIKSLKPLALAGDTRMYAAWGAYQCNKDMSDLKETLRLITPSEQ</sequence>
<evidence type="ECO:0000256" key="2">
    <source>
        <dbReference type="ARBA" id="ARBA00005142"/>
    </source>
</evidence>
<dbReference type="GO" id="GO:0006226">
    <property type="term" value="P:dUMP biosynthetic process"/>
    <property type="evidence" value="ECO:0007669"/>
    <property type="project" value="UniProtKB-UniRule"/>
</dbReference>
<comment type="catalytic activity">
    <reaction evidence="7 8">
        <text>dUTP + H2O = dUMP + diphosphate + H(+)</text>
        <dbReference type="Rhea" id="RHEA:10248"/>
        <dbReference type="ChEBI" id="CHEBI:15377"/>
        <dbReference type="ChEBI" id="CHEBI:15378"/>
        <dbReference type="ChEBI" id="CHEBI:33019"/>
        <dbReference type="ChEBI" id="CHEBI:61555"/>
        <dbReference type="ChEBI" id="CHEBI:246422"/>
        <dbReference type="EC" id="3.6.1.23"/>
    </reaction>
</comment>